<evidence type="ECO:0000256" key="6">
    <source>
        <dbReference type="ARBA" id="ARBA00022723"/>
    </source>
</evidence>
<evidence type="ECO:0000256" key="13">
    <source>
        <dbReference type="HAMAP-Rule" id="MF_00281"/>
    </source>
</evidence>
<comment type="subunit">
    <text evidence="3 13">Tetramer of two alpha and two beta subunits.</text>
</comment>
<keyword evidence="6 13" id="KW-0479">Metal-binding</keyword>
<dbReference type="InterPro" id="IPR045864">
    <property type="entry name" value="aa-tRNA-synth_II/BPL/LPL"/>
</dbReference>
<dbReference type="EC" id="6.1.1.20" evidence="13"/>
<keyword evidence="11 13" id="KW-0030">Aminoacyl-tRNA synthetase</keyword>
<dbReference type="GO" id="GO:0004826">
    <property type="term" value="F:phenylalanine-tRNA ligase activity"/>
    <property type="evidence" value="ECO:0007669"/>
    <property type="project" value="UniProtKB-EC"/>
</dbReference>
<evidence type="ECO:0000256" key="2">
    <source>
        <dbReference type="ARBA" id="ARBA00010207"/>
    </source>
</evidence>
<dbReference type="RefSeq" id="WP_202952536.1">
    <property type="nucleotide sequence ID" value="NZ_JAPCID010000034.1"/>
</dbReference>
<evidence type="ECO:0000256" key="1">
    <source>
        <dbReference type="ARBA" id="ARBA00004496"/>
    </source>
</evidence>
<evidence type="ECO:0000259" key="14">
    <source>
        <dbReference type="PROSITE" id="PS50862"/>
    </source>
</evidence>
<dbReference type="InterPro" id="IPR010978">
    <property type="entry name" value="tRNA-bd_arm"/>
</dbReference>
<dbReference type="NCBIfam" id="TIGR00468">
    <property type="entry name" value="pheS"/>
    <property type="match status" value="1"/>
</dbReference>
<dbReference type="HAMAP" id="MF_00281">
    <property type="entry name" value="Phe_tRNA_synth_alpha1"/>
    <property type="match status" value="1"/>
</dbReference>
<reference evidence="15" key="1">
    <citation type="submission" date="2022-10" db="EMBL/GenBank/DDBJ databases">
        <title>The WGS of Solirubrobacter sp. CPCC 204708.</title>
        <authorList>
            <person name="Jiang Z."/>
        </authorList>
    </citation>
    <scope>NUCLEOTIDE SEQUENCE</scope>
    <source>
        <strain evidence="15">CPCC 204708</strain>
    </source>
</reference>
<evidence type="ECO:0000256" key="12">
    <source>
        <dbReference type="ARBA" id="ARBA00049255"/>
    </source>
</evidence>
<keyword evidence="16" id="KW-1185">Reference proteome</keyword>
<dbReference type="SUPFAM" id="SSF46589">
    <property type="entry name" value="tRNA-binding arm"/>
    <property type="match status" value="1"/>
</dbReference>
<sequence length="353" mass="38860">MSTATADRIAALRAEGEAAVAAAASTADLEEIRVRFLGRKAELPNLLRDVGKLPPEERGPVGKGANQARQALQAAVDARQAELEAVELEQRLAADVVDVTLPGTPVTPAGHLHILTATRREIEDVFVGLGFSVVEGPEIDLAYYNFDALNHDPSHPARSLADTFYVADDVVLRTQTSPMQVRQMELQPPPLYIIVPGRVYRPDNDATHTPQFHQVEGLAVDENLTLGDLQGTLLAFARAIFGDDREVRLRPHFFPFTEPSVELDVSCFNCKQGFLKDGSRCPLCKGTSWIEILGAGMVDPNLYGYVAESGYDPERHQGFAWGMGIERIAFLKHGVPDLRMFFENDLRLLEQFG</sequence>
<evidence type="ECO:0000256" key="7">
    <source>
        <dbReference type="ARBA" id="ARBA00022741"/>
    </source>
</evidence>
<keyword evidence="9 13" id="KW-0460">Magnesium</keyword>
<dbReference type="InterPro" id="IPR004529">
    <property type="entry name" value="Phe-tRNA-synth_IIc_asu"/>
</dbReference>
<dbReference type="EMBL" id="JAPCID010000034">
    <property type="protein sequence ID" value="MDA0140170.1"/>
    <property type="molecule type" value="Genomic_DNA"/>
</dbReference>
<dbReference type="InterPro" id="IPR004188">
    <property type="entry name" value="Phe-tRNA_ligase_II_N"/>
</dbReference>
<evidence type="ECO:0000313" key="15">
    <source>
        <dbReference type="EMBL" id="MDA0140170.1"/>
    </source>
</evidence>
<keyword evidence="4 13" id="KW-0963">Cytoplasm</keyword>
<keyword evidence="7 13" id="KW-0547">Nucleotide-binding</keyword>
<dbReference type="PANTHER" id="PTHR11538">
    <property type="entry name" value="PHENYLALANYL-TRNA SYNTHETASE"/>
    <property type="match status" value="1"/>
</dbReference>
<dbReference type="InterPro" id="IPR006195">
    <property type="entry name" value="aa-tRNA-synth_II"/>
</dbReference>
<comment type="catalytic activity">
    <reaction evidence="12 13">
        <text>tRNA(Phe) + L-phenylalanine + ATP = L-phenylalanyl-tRNA(Phe) + AMP + diphosphate + H(+)</text>
        <dbReference type="Rhea" id="RHEA:19413"/>
        <dbReference type="Rhea" id="RHEA-COMP:9668"/>
        <dbReference type="Rhea" id="RHEA-COMP:9699"/>
        <dbReference type="ChEBI" id="CHEBI:15378"/>
        <dbReference type="ChEBI" id="CHEBI:30616"/>
        <dbReference type="ChEBI" id="CHEBI:33019"/>
        <dbReference type="ChEBI" id="CHEBI:58095"/>
        <dbReference type="ChEBI" id="CHEBI:78442"/>
        <dbReference type="ChEBI" id="CHEBI:78531"/>
        <dbReference type="ChEBI" id="CHEBI:456215"/>
        <dbReference type="EC" id="6.1.1.20"/>
    </reaction>
</comment>
<dbReference type="InterPro" id="IPR002319">
    <property type="entry name" value="Phenylalanyl-tRNA_Synthase"/>
</dbReference>
<evidence type="ECO:0000256" key="8">
    <source>
        <dbReference type="ARBA" id="ARBA00022840"/>
    </source>
</evidence>
<feature type="domain" description="Aminoacyl-transfer RNA synthetases class-II family profile" evidence="14">
    <location>
        <begin position="114"/>
        <end position="331"/>
    </location>
</feature>
<keyword evidence="10 13" id="KW-0648">Protein biosynthesis</keyword>
<evidence type="ECO:0000256" key="3">
    <source>
        <dbReference type="ARBA" id="ARBA00011209"/>
    </source>
</evidence>
<dbReference type="InterPro" id="IPR022911">
    <property type="entry name" value="Phe_tRNA_ligase_alpha1_bac"/>
</dbReference>
<dbReference type="Proteomes" id="UP001147700">
    <property type="component" value="Unassembled WGS sequence"/>
</dbReference>
<dbReference type="PANTHER" id="PTHR11538:SF41">
    <property type="entry name" value="PHENYLALANINE--TRNA LIGASE, MITOCHONDRIAL"/>
    <property type="match status" value="1"/>
</dbReference>
<dbReference type="Pfam" id="PF01409">
    <property type="entry name" value="tRNA-synt_2d"/>
    <property type="match status" value="1"/>
</dbReference>
<evidence type="ECO:0000256" key="9">
    <source>
        <dbReference type="ARBA" id="ARBA00022842"/>
    </source>
</evidence>
<evidence type="ECO:0000256" key="11">
    <source>
        <dbReference type="ARBA" id="ARBA00023146"/>
    </source>
</evidence>
<proteinExistence type="inferred from homology"/>
<keyword evidence="5 13" id="KW-0436">Ligase</keyword>
<evidence type="ECO:0000256" key="5">
    <source>
        <dbReference type="ARBA" id="ARBA00022598"/>
    </source>
</evidence>
<gene>
    <name evidence="13 15" type="primary">pheS</name>
    <name evidence="15" type="ORF">OJ962_21915</name>
</gene>
<dbReference type="Gene3D" id="3.30.930.10">
    <property type="entry name" value="Bira Bifunctional Protein, Domain 2"/>
    <property type="match status" value="1"/>
</dbReference>
<keyword evidence="8 13" id="KW-0067">ATP-binding</keyword>
<protein>
    <recommendedName>
        <fullName evidence="13">Phenylalanine--tRNA ligase alpha subunit</fullName>
        <ecNumber evidence="13">6.1.1.20</ecNumber>
    </recommendedName>
    <alternativeName>
        <fullName evidence="13">Phenylalanyl-tRNA synthetase alpha subunit</fullName>
        <shortName evidence="13">PheRS</shortName>
    </alternativeName>
</protein>
<feature type="binding site" evidence="13">
    <location>
        <position position="258"/>
    </location>
    <ligand>
        <name>Mg(2+)</name>
        <dbReference type="ChEBI" id="CHEBI:18420"/>
        <note>shared with beta subunit</note>
    </ligand>
</feature>
<comment type="subcellular location">
    <subcellularLocation>
        <location evidence="1 13">Cytoplasm</location>
    </subcellularLocation>
</comment>
<comment type="caution">
    <text evidence="15">The sequence shown here is derived from an EMBL/GenBank/DDBJ whole genome shotgun (WGS) entry which is preliminary data.</text>
</comment>
<comment type="similarity">
    <text evidence="2 13">Belongs to the class-II aminoacyl-tRNA synthetase family. Phe-tRNA synthetase alpha subunit type 1 subfamily.</text>
</comment>
<evidence type="ECO:0000256" key="4">
    <source>
        <dbReference type="ARBA" id="ARBA00022490"/>
    </source>
</evidence>
<accession>A0ABT4RPF0</accession>
<dbReference type="Pfam" id="PF02912">
    <property type="entry name" value="Phe_tRNA-synt_N"/>
    <property type="match status" value="1"/>
</dbReference>
<dbReference type="CDD" id="cd00496">
    <property type="entry name" value="PheRS_alpha_core"/>
    <property type="match status" value="1"/>
</dbReference>
<name>A0ABT4RPF0_9ACTN</name>
<organism evidence="15 16">
    <name type="scientific">Solirubrobacter deserti</name>
    <dbReference type="NCBI Taxonomy" id="2282478"/>
    <lineage>
        <taxon>Bacteria</taxon>
        <taxon>Bacillati</taxon>
        <taxon>Actinomycetota</taxon>
        <taxon>Thermoleophilia</taxon>
        <taxon>Solirubrobacterales</taxon>
        <taxon>Solirubrobacteraceae</taxon>
        <taxon>Solirubrobacter</taxon>
    </lineage>
</organism>
<dbReference type="SUPFAM" id="SSF55681">
    <property type="entry name" value="Class II aaRS and biotin synthetases"/>
    <property type="match status" value="1"/>
</dbReference>
<evidence type="ECO:0000256" key="10">
    <source>
        <dbReference type="ARBA" id="ARBA00022917"/>
    </source>
</evidence>
<evidence type="ECO:0000313" key="16">
    <source>
        <dbReference type="Proteomes" id="UP001147700"/>
    </source>
</evidence>
<comment type="cofactor">
    <cofactor evidence="13">
        <name>Mg(2+)</name>
        <dbReference type="ChEBI" id="CHEBI:18420"/>
    </cofactor>
    <text evidence="13">Binds 2 magnesium ions per tetramer.</text>
</comment>
<dbReference type="PROSITE" id="PS50862">
    <property type="entry name" value="AA_TRNA_LIGASE_II"/>
    <property type="match status" value="1"/>
</dbReference>